<comment type="caution">
    <text evidence="2">The sequence shown here is derived from an EMBL/GenBank/DDBJ whole genome shotgun (WGS) entry which is preliminary data.</text>
</comment>
<accession>A0A4C1SJ69</accession>
<proteinExistence type="predicted"/>
<organism evidence="2 3">
    <name type="scientific">Eumeta variegata</name>
    <name type="common">Bagworm moth</name>
    <name type="synonym">Eumeta japonica</name>
    <dbReference type="NCBI Taxonomy" id="151549"/>
    <lineage>
        <taxon>Eukaryota</taxon>
        <taxon>Metazoa</taxon>
        <taxon>Ecdysozoa</taxon>
        <taxon>Arthropoda</taxon>
        <taxon>Hexapoda</taxon>
        <taxon>Insecta</taxon>
        <taxon>Pterygota</taxon>
        <taxon>Neoptera</taxon>
        <taxon>Endopterygota</taxon>
        <taxon>Lepidoptera</taxon>
        <taxon>Glossata</taxon>
        <taxon>Ditrysia</taxon>
        <taxon>Tineoidea</taxon>
        <taxon>Psychidae</taxon>
        <taxon>Oiketicinae</taxon>
        <taxon>Eumeta</taxon>
    </lineage>
</organism>
<evidence type="ECO:0000313" key="2">
    <source>
        <dbReference type="EMBL" id="GBP01180.1"/>
    </source>
</evidence>
<protein>
    <recommendedName>
        <fullName evidence="4">RNase H type-1 domain-containing protein</fullName>
    </recommendedName>
</protein>
<reference evidence="2 3" key="1">
    <citation type="journal article" date="2019" name="Commun. Biol.">
        <title>The bagworm genome reveals a unique fibroin gene that provides high tensile strength.</title>
        <authorList>
            <person name="Kono N."/>
            <person name="Nakamura H."/>
            <person name="Ohtoshi R."/>
            <person name="Tomita M."/>
            <person name="Numata K."/>
            <person name="Arakawa K."/>
        </authorList>
    </citation>
    <scope>NUCLEOTIDE SEQUENCE [LARGE SCALE GENOMIC DNA]</scope>
</reference>
<dbReference type="Proteomes" id="UP000299102">
    <property type="component" value="Unassembled WGS sequence"/>
</dbReference>
<evidence type="ECO:0008006" key="4">
    <source>
        <dbReference type="Google" id="ProtNLM"/>
    </source>
</evidence>
<name>A0A4C1SJ69_EUMVA</name>
<feature type="region of interest" description="Disordered" evidence="1">
    <location>
        <begin position="28"/>
        <end position="48"/>
    </location>
</feature>
<dbReference type="OrthoDB" id="9995375at2759"/>
<dbReference type="AlphaFoldDB" id="A0A4C1SJ69"/>
<feature type="compositionally biased region" description="Polar residues" evidence="1">
    <location>
        <begin position="112"/>
        <end position="124"/>
    </location>
</feature>
<dbReference type="EMBL" id="BGZK01003430">
    <property type="protein sequence ID" value="GBP01180.1"/>
    <property type="molecule type" value="Genomic_DNA"/>
</dbReference>
<sequence length="249" mass="28248">MDTKGNERADELAKIAAQKADANYDYEKIPLSGPQHKTPRESQNKAATLRTTTTERILDCAETVGKPGIQTRVALFMDRNTERPGIGFGNIATKLKAFTSEKQVFDNRGQEKASTSKKITNDSPKPSPKPTKADLGEVNIPVVMPVENPKDHMRNAFLKFAALKITIKDVTQTMCKNILYIYKKEDAKQLKQKLEENESTIYNNKSSQYIFGDARQNTVRMTHADWYISMNRQQKPQTRPNIKLQKTIQ</sequence>
<feature type="region of interest" description="Disordered" evidence="1">
    <location>
        <begin position="104"/>
        <end position="135"/>
    </location>
</feature>
<evidence type="ECO:0000256" key="1">
    <source>
        <dbReference type="SAM" id="MobiDB-lite"/>
    </source>
</evidence>
<evidence type="ECO:0000313" key="3">
    <source>
        <dbReference type="Proteomes" id="UP000299102"/>
    </source>
</evidence>
<keyword evidence="3" id="KW-1185">Reference proteome</keyword>
<gene>
    <name evidence="2" type="ORF">EVAR_4359_1</name>
</gene>